<dbReference type="EMBL" id="MU001638">
    <property type="protein sequence ID" value="KAF2481326.1"/>
    <property type="molecule type" value="Genomic_DNA"/>
</dbReference>
<feature type="transmembrane region" description="Helical" evidence="5">
    <location>
        <begin position="465"/>
        <end position="485"/>
    </location>
</feature>
<evidence type="ECO:0000313" key="7">
    <source>
        <dbReference type="EMBL" id="KAF2481326.1"/>
    </source>
</evidence>
<dbReference type="OrthoDB" id="2130629at2759"/>
<keyword evidence="3 5" id="KW-1133">Transmembrane helix</keyword>
<evidence type="ECO:0000256" key="5">
    <source>
        <dbReference type="SAM" id="Phobius"/>
    </source>
</evidence>
<dbReference type="AlphaFoldDB" id="A0A6A6PNF3"/>
<feature type="transmembrane region" description="Helical" evidence="5">
    <location>
        <begin position="330"/>
        <end position="348"/>
    </location>
</feature>
<feature type="transmembrane region" description="Helical" evidence="5">
    <location>
        <begin position="175"/>
        <end position="195"/>
    </location>
</feature>
<dbReference type="InterPro" id="IPR020846">
    <property type="entry name" value="MFS_dom"/>
</dbReference>
<reference evidence="7" key="1">
    <citation type="journal article" date="2020" name="Stud. Mycol.">
        <title>101 Dothideomycetes genomes: a test case for predicting lifestyles and emergence of pathogens.</title>
        <authorList>
            <person name="Haridas S."/>
            <person name="Albert R."/>
            <person name="Binder M."/>
            <person name="Bloem J."/>
            <person name="Labutti K."/>
            <person name="Salamov A."/>
            <person name="Andreopoulos B."/>
            <person name="Baker S."/>
            <person name="Barry K."/>
            <person name="Bills G."/>
            <person name="Bluhm B."/>
            <person name="Cannon C."/>
            <person name="Castanera R."/>
            <person name="Culley D."/>
            <person name="Daum C."/>
            <person name="Ezra D."/>
            <person name="Gonzalez J."/>
            <person name="Henrissat B."/>
            <person name="Kuo A."/>
            <person name="Liang C."/>
            <person name="Lipzen A."/>
            <person name="Lutzoni F."/>
            <person name="Magnuson J."/>
            <person name="Mondo S."/>
            <person name="Nolan M."/>
            <person name="Ohm R."/>
            <person name="Pangilinan J."/>
            <person name="Park H.-J."/>
            <person name="Ramirez L."/>
            <person name="Alfaro M."/>
            <person name="Sun H."/>
            <person name="Tritt A."/>
            <person name="Yoshinaga Y."/>
            <person name="Zwiers L.-H."/>
            <person name="Turgeon B."/>
            <person name="Goodwin S."/>
            <person name="Spatafora J."/>
            <person name="Crous P."/>
            <person name="Grigoriev I."/>
        </authorList>
    </citation>
    <scope>NUCLEOTIDE SEQUENCE</scope>
    <source>
        <strain evidence="7">CBS 113389</strain>
    </source>
</reference>
<dbReference type="GeneID" id="54472419"/>
<feature type="transmembrane region" description="Helical" evidence="5">
    <location>
        <begin position="20"/>
        <end position="45"/>
    </location>
</feature>
<evidence type="ECO:0000313" key="8">
    <source>
        <dbReference type="Proteomes" id="UP000799767"/>
    </source>
</evidence>
<feature type="transmembrane region" description="Helical" evidence="5">
    <location>
        <begin position="110"/>
        <end position="132"/>
    </location>
</feature>
<comment type="subcellular location">
    <subcellularLocation>
        <location evidence="1">Membrane</location>
        <topology evidence="1">Multi-pass membrane protein</topology>
    </subcellularLocation>
</comment>
<gene>
    <name evidence="7" type="ORF">BDY17DRAFT_254258</name>
</gene>
<feature type="transmembrane region" description="Helical" evidence="5">
    <location>
        <begin position="85"/>
        <end position="104"/>
    </location>
</feature>
<evidence type="ECO:0000259" key="6">
    <source>
        <dbReference type="PROSITE" id="PS50850"/>
    </source>
</evidence>
<dbReference type="GO" id="GO:0022857">
    <property type="term" value="F:transmembrane transporter activity"/>
    <property type="evidence" value="ECO:0007669"/>
    <property type="project" value="InterPro"/>
</dbReference>
<feature type="transmembrane region" description="Helical" evidence="5">
    <location>
        <begin position="57"/>
        <end position="78"/>
    </location>
</feature>
<proteinExistence type="predicted"/>
<keyword evidence="2 5" id="KW-0812">Transmembrane</keyword>
<dbReference type="GO" id="GO:0016020">
    <property type="term" value="C:membrane"/>
    <property type="evidence" value="ECO:0007669"/>
    <property type="project" value="UniProtKB-SubCell"/>
</dbReference>
<dbReference type="InterPro" id="IPR011701">
    <property type="entry name" value="MFS"/>
</dbReference>
<dbReference type="Gene3D" id="1.20.1720.10">
    <property type="entry name" value="Multidrug resistance protein D"/>
    <property type="match status" value="1"/>
</dbReference>
<dbReference type="PANTHER" id="PTHR42718:SF27">
    <property type="entry name" value="TRANSPORTER, PUTATIVE-RELATED"/>
    <property type="match status" value="1"/>
</dbReference>
<protein>
    <submittedName>
        <fullName evidence="7">Major facilitator superfamily domain-containing protein</fullName>
    </submittedName>
</protein>
<keyword evidence="8" id="KW-1185">Reference proteome</keyword>
<feature type="transmembrane region" description="Helical" evidence="5">
    <location>
        <begin position="216"/>
        <end position="236"/>
    </location>
</feature>
<feature type="domain" description="Major facilitator superfamily (MFS) profile" evidence="6">
    <location>
        <begin position="20"/>
        <end position="489"/>
    </location>
</feature>
<dbReference type="PANTHER" id="PTHR42718">
    <property type="entry name" value="MAJOR FACILITATOR SUPERFAMILY MULTIDRUG TRANSPORTER MFSC"/>
    <property type="match status" value="1"/>
</dbReference>
<evidence type="ECO:0000256" key="3">
    <source>
        <dbReference type="ARBA" id="ARBA00022989"/>
    </source>
</evidence>
<dbReference type="Gene3D" id="1.20.1250.20">
    <property type="entry name" value="MFS general substrate transporter like domains"/>
    <property type="match status" value="1"/>
</dbReference>
<feature type="transmembrane region" description="Helical" evidence="5">
    <location>
        <begin position="144"/>
        <end position="169"/>
    </location>
</feature>
<evidence type="ECO:0000256" key="2">
    <source>
        <dbReference type="ARBA" id="ARBA00022692"/>
    </source>
</evidence>
<feature type="transmembrane region" description="Helical" evidence="5">
    <location>
        <begin position="418"/>
        <end position="445"/>
    </location>
</feature>
<dbReference type="Pfam" id="PF07690">
    <property type="entry name" value="MFS_1"/>
    <property type="match status" value="1"/>
</dbReference>
<evidence type="ECO:0000256" key="1">
    <source>
        <dbReference type="ARBA" id="ARBA00004141"/>
    </source>
</evidence>
<accession>A0A6A6PNF3</accession>
<dbReference type="RefSeq" id="XP_033587896.1">
    <property type="nucleotide sequence ID" value="XM_033731417.1"/>
</dbReference>
<feature type="transmembrane region" description="Helical" evidence="5">
    <location>
        <begin position="288"/>
        <end position="310"/>
    </location>
</feature>
<feature type="transmembrane region" description="Helical" evidence="5">
    <location>
        <begin position="384"/>
        <end position="406"/>
    </location>
</feature>
<sequence>MLHSDAPTSQLLPKGRSTLVIIQLAGINFVTSFSGGLIVVALPAISASLDLQRSLMLWPMSAYALTTASCLLPAGAVADILGTRVVNLVGCFFIASFILIAGFARTGLQLIMFRAMQGIAAALALPSALSIISGSIESGKRRNVAFATLGLAMPLGYSFGVVLGGVFVTGPGWRVGFYVGGAVTFLLFAVGIWALPTEDASNRPELSLWKRLAREVDWVGATIASASIALLSYVLATLSASTDNIKKASNVIVLTLSIALMPAFVYWMKRQERLGKPALIPNSLWKSLTFTCICIVVLLSNAVADAGELFASLFFQEVQNLSALQASIRILPNVVLGIVTNLSTGVFVNKMPVVYAVFTSCALCAISPLLMAIINPAWPYWYDAFFAQLLGPIAADVIFTVGILIISDVFPARTQALAGAVFNALSQLGTSVGLCITQVVSVAVTRGSDHDIKPSDETLLAGYRATFWTLFAWMLAACFIGAFGLRKVGKVGEKRD</sequence>
<feature type="transmembrane region" description="Helical" evidence="5">
    <location>
        <begin position="248"/>
        <end position="267"/>
    </location>
</feature>
<evidence type="ECO:0000256" key="4">
    <source>
        <dbReference type="ARBA" id="ARBA00023136"/>
    </source>
</evidence>
<dbReference type="PROSITE" id="PS50850">
    <property type="entry name" value="MFS"/>
    <property type="match status" value="1"/>
</dbReference>
<dbReference type="SUPFAM" id="SSF103473">
    <property type="entry name" value="MFS general substrate transporter"/>
    <property type="match status" value="1"/>
</dbReference>
<keyword evidence="4 5" id="KW-0472">Membrane</keyword>
<name>A0A6A6PNF3_9PEZI</name>
<organism evidence="7 8">
    <name type="scientific">Neohortaea acidophila</name>
    <dbReference type="NCBI Taxonomy" id="245834"/>
    <lineage>
        <taxon>Eukaryota</taxon>
        <taxon>Fungi</taxon>
        <taxon>Dikarya</taxon>
        <taxon>Ascomycota</taxon>
        <taxon>Pezizomycotina</taxon>
        <taxon>Dothideomycetes</taxon>
        <taxon>Dothideomycetidae</taxon>
        <taxon>Mycosphaerellales</taxon>
        <taxon>Teratosphaeriaceae</taxon>
        <taxon>Neohortaea</taxon>
    </lineage>
</organism>
<dbReference type="Proteomes" id="UP000799767">
    <property type="component" value="Unassembled WGS sequence"/>
</dbReference>
<dbReference type="InterPro" id="IPR036259">
    <property type="entry name" value="MFS_trans_sf"/>
</dbReference>
<feature type="transmembrane region" description="Helical" evidence="5">
    <location>
        <begin position="355"/>
        <end position="378"/>
    </location>
</feature>